<evidence type="ECO:0000313" key="3">
    <source>
        <dbReference type="Proteomes" id="UP000194733"/>
    </source>
</evidence>
<keyword evidence="1" id="KW-0812">Transmembrane</keyword>
<keyword evidence="1" id="KW-1133">Transmembrane helix</keyword>
<sequence>MVFIIVLFFIFIISIILSLFSKGETQQEAKEVVNDIVTGPNGKTLLIVAVVFVIGGVFIVGSIVNNGYEPNTHPSIRDDRDPLGCAHYGGEWDTGGLFGEAKCVYNKTDESDNR</sequence>
<feature type="transmembrane region" description="Helical" evidence="1">
    <location>
        <begin position="45"/>
        <end position="68"/>
    </location>
</feature>
<gene>
    <name evidence="2" type="ORF">BK724_24675</name>
</gene>
<keyword evidence="1" id="KW-0472">Membrane</keyword>
<name>A0A9Q5X1B2_BACTU</name>
<dbReference type="AlphaFoldDB" id="A0A9Q5X1B2"/>
<evidence type="ECO:0000256" key="1">
    <source>
        <dbReference type="SAM" id="Phobius"/>
    </source>
</evidence>
<accession>A0A9Q5X1B2</accession>
<evidence type="ECO:0000313" key="2">
    <source>
        <dbReference type="EMBL" id="OTX42571.1"/>
    </source>
</evidence>
<protein>
    <submittedName>
        <fullName evidence="2">Uncharacterized protein</fullName>
    </submittedName>
</protein>
<reference evidence="2 3" key="1">
    <citation type="submission" date="2016-10" db="EMBL/GenBank/DDBJ databases">
        <title>Comparative genomics of Bacillus thuringiensis reveals a path to pathogens against multiple invertebrate hosts.</title>
        <authorList>
            <person name="Zheng J."/>
            <person name="Gao Q."/>
            <person name="Liu H."/>
            <person name="Peng D."/>
            <person name="Ruan L."/>
            <person name="Sun M."/>
        </authorList>
    </citation>
    <scope>NUCLEOTIDE SEQUENCE [LARGE SCALE GENOMIC DNA]</scope>
    <source>
        <strain evidence="2">BGSC 4BB1</strain>
    </source>
</reference>
<proteinExistence type="predicted"/>
<organism evidence="2 3">
    <name type="scientific">Bacillus thuringiensis serovar sooncheon</name>
    <dbReference type="NCBI Taxonomy" id="180891"/>
    <lineage>
        <taxon>Bacteria</taxon>
        <taxon>Bacillati</taxon>
        <taxon>Bacillota</taxon>
        <taxon>Bacilli</taxon>
        <taxon>Bacillales</taxon>
        <taxon>Bacillaceae</taxon>
        <taxon>Bacillus</taxon>
        <taxon>Bacillus cereus group</taxon>
    </lineage>
</organism>
<dbReference type="RefSeq" id="WP_065212545.1">
    <property type="nucleotide sequence ID" value="NZ_NFCY01000029.1"/>
</dbReference>
<comment type="caution">
    <text evidence="2">The sequence shown here is derived from an EMBL/GenBank/DDBJ whole genome shotgun (WGS) entry which is preliminary data.</text>
</comment>
<dbReference type="Proteomes" id="UP000194733">
    <property type="component" value="Unassembled WGS sequence"/>
</dbReference>
<dbReference type="EMBL" id="NFCY01000029">
    <property type="protein sequence ID" value="OTX42571.1"/>
    <property type="molecule type" value="Genomic_DNA"/>
</dbReference>